<protein>
    <recommendedName>
        <fullName evidence="1">Aldos-2-ulose dehydratase/isomerase (AUDH) Cupin domain-containing protein</fullName>
    </recommendedName>
</protein>
<accession>A0A4S4KYG1</accession>
<dbReference type="Gene3D" id="2.60.120.990">
    <property type="match status" value="1"/>
</dbReference>
<name>A0A4S4KYG1_9AGAM</name>
<sequence>MGAGKINYDRFAYIAIAEVNKGSVLSLYTKTRTMPGQAFTEIVWRYTILDDFANIQCGASIIDILCVDLDGDGVDEIIVSVASEGQKAGIYCYVLASTRFVKFKLSNEAAIKLTPGHFVKKDRVDLASVTGTMPGEIAIHYHSFVPSQIRPFIEDSNLIFSVPRFASSVCEVDVIDVAGFVISLVILPPNASFDIASDETEAVKVLHGALGWINSDSELIERARAAGLPGCVTSMLVDSPDGHVRSGNDGAVFVCMKPSRATDDTNLRGLNVLPSYFPCEVCEFEFKWQRDEQQVGGKDAGTKDWFQVCFEDTRKRIASIGSNNNTCADIAYLHFWAAAPGVSSGFSRHSVSSWTIAPASSSKAGQETEQRRTAATTCTIRASLSNSGGDGGLLYCTGRFDWGVATPTSYQLSRARKMVLPAMHEHGPFWRARRAEEIENADGVDLEAVDVEYPWHAWVASRAGRKGKKKWDVWASFDFPTFITQDIDESNHKSCIIY</sequence>
<gene>
    <name evidence="2" type="ORF">EW145_g5873</name>
</gene>
<reference evidence="2 3" key="1">
    <citation type="submission" date="2019-02" db="EMBL/GenBank/DDBJ databases">
        <title>Genome sequencing of the rare red list fungi Phellinidium pouzarii.</title>
        <authorList>
            <person name="Buettner E."/>
            <person name="Kellner H."/>
        </authorList>
    </citation>
    <scope>NUCLEOTIDE SEQUENCE [LARGE SCALE GENOMIC DNA]</scope>
    <source>
        <strain evidence="2 3">DSM 108285</strain>
    </source>
</reference>
<feature type="domain" description="Aldos-2-ulose dehydratase/isomerase (AUDH) Cupin" evidence="1">
    <location>
        <begin position="149"/>
        <end position="480"/>
    </location>
</feature>
<dbReference type="AlphaFoldDB" id="A0A4S4KYG1"/>
<evidence type="ECO:0000313" key="3">
    <source>
        <dbReference type="Proteomes" id="UP000308199"/>
    </source>
</evidence>
<evidence type="ECO:0000259" key="1">
    <source>
        <dbReference type="Pfam" id="PF18637"/>
    </source>
</evidence>
<dbReference type="Proteomes" id="UP000308199">
    <property type="component" value="Unassembled WGS sequence"/>
</dbReference>
<organism evidence="2 3">
    <name type="scientific">Phellinidium pouzarii</name>
    <dbReference type="NCBI Taxonomy" id="167371"/>
    <lineage>
        <taxon>Eukaryota</taxon>
        <taxon>Fungi</taxon>
        <taxon>Dikarya</taxon>
        <taxon>Basidiomycota</taxon>
        <taxon>Agaricomycotina</taxon>
        <taxon>Agaricomycetes</taxon>
        <taxon>Hymenochaetales</taxon>
        <taxon>Hymenochaetaceae</taxon>
        <taxon>Phellinidium</taxon>
    </lineage>
</organism>
<comment type="caution">
    <text evidence="2">The sequence shown here is derived from an EMBL/GenBank/DDBJ whole genome shotgun (WGS) entry which is preliminary data.</text>
</comment>
<proteinExistence type="predicted"/>
<keyword evidence="3" id="KW-1185">Reference proteome</keyword>
<dbReference type="Pfam" id="PF18637">
    <property type="entry name" value="AUDH_Cupin"/>
    <property type="match status" value="1"/>
</dbReference>
<dbReference type="InterPro" id="IPR040887">
    <property type="entry name" value="AUDH_Cupin"/>
</dbReference>
<evidence type="ECO:0000313" key="2">
    <source>
        <dbReference type="EMBL" id="THH03956.1"/>
    </source>
</evidence>
<dbReference type="OrthoDB" id="5378718at2759"/>
<dbReference type="EMBL" id="SGPK01000392">
    <property type="protein sequence ID" value="THH03956.1"/>
    <property type="molecule type" value="Genomic_DNA"/>
</dbReference>